<dbReference type="HOGENOM" id="CLU_1299235_0_0_11"/>
<evidence type="ECO:0000313" key="3">
    <source>
        <dbReference type="EMBL" id="ACZ00289.1"/>
    </source>
</evidence>
<feature type="chain" id="PRO_5003019948" evidence="2">
    <location>
        <begin position="36"/>
        <end position="212"/>
    </location>
</feature>
<accession>D1A783</accession>
<dbReference type="KEGG" id="tcu:Tcur_4770"/>
<feature type="compositionally biased region" description="Low complexity" evidence="1">
    <location>
        <begin position="133"/>
        <end position="143"/>
    </location>
</feature>
<evidence type="ECO:0000313" key="4">
    <source>
        <dbReference type="Proteomes" id="UP000001918"/>
    </source>
</evidence>
<gene>
    <name evidence="3" type="ordered locus">Tcur_4770</name>
</gene>
<keyword evidence="4" id="KW-1185">Reference proteome</keyword>
<dbReference type="Proteomes" id="UP000001918">
    <property type="component" value="Chromosome"/>
</dbReference>
<dbReference type="EMBL" id="CP001738">
    <property type="protein sequence ID" value="ACZ00289.1"/>
    <property type="molecule type" value="Genomic_DNA"/>
</dbReference>
<reference evidence="3 4" key="1">
    <citation type="journal article" date="2011" name="Stand. Genomic Sci.">
        <title>Complete genome sequence of Thermomonospora curvata type strain (B9).</title>
        <authorList>
            <person name="Chertkov O."/>
            <person name="Sikorski J."/>
            <person name="Nolan M."/>
            <person name="Lapidus A."/>
            <person name="Lucas S."/>
            <person name="Del Rio T.G."/>
            <person name="Tice H."/>
            <person name="Cheng J.F."/>
            <person name="Goodwin L."/>
            <person name="Pitluck S."/>
            <person name="Liolios K."/>
            <person name="Ivanova N."/>
            <person name="Mavromatis K."/>
            <person name="Mikhailova N."/>
            <person name="Ovchinnikova G."/>
            <person name="Pati A."/>
            <person name="Chen A."/>
            <person name="Palaniappan K."/>
            <person name="Djao O.D."/>
            <person name="Land M."/>
            <person name="Hauser L."/>
            <person name="Chang Y.J."/>
            <person name="Jeffries C.D."/>
            <person name="Brettin T."/>
            <person name="Han C."/>
            <person name="Detter J.C."/>
            <person name="Rohde M."/>
            <person name="Goker M."/>
            <person name="Woyke T."/>
            <person name="Bristow J."/>
            <person name="Eisen J.A."/>
            <person name="Markowitz V."/>
            <person name="Hugenholtz P."/>
            <person name="Klenk H.P."/>
            <person name="Kyrpides N.C."/>
        </authorList>
    </citation>
    <scope>NUCLEOTIDE SEQUENCE [LARGE SCALE GENOMIC DNA]</scope>
    <source>
        <strain evidence="4">ATCC 19995 / DSM 43183 / JCM 3096 / KCTC 9072 / NBRC 15933 / NCIMB 10081 / Henssen B9</strain>
    </source>
</reference>
<evidence type="ECO:0000256" key="2">
    <source>
        <dbReference type="SAM" id="SignalP"/>
    </source>
</evidence>
<feature type="signal peptide" evidence="2">
    <location>
        <begin position="1"/>
        <end position="35"/>
    </location>
</feature>
<organism evidence="3 4">
    <name type="scientific">Thermomonospora curvata (strain ATCC 19995 / DSM 43183 / JCM 3096 / KCTC 9072 / NBRC 15933 / NCIMB 10081 / Henssen B9)</name>
    <dbReference type="NCBI Taxonomy" id="471852"/>
    <lineage>
        <taxon>Bacteria</taxon>
        <taxon>Bacillati</taxon>
        <taxon>Actinomycetota</taxon>
        <taxon>Actinomycetes</taxon>
        <taxon>Streptosporangiales</taxon>
        <taxon>Thermomonosporaceae</taxon>
        <taxon>Thermomonospora</taxon>
    </lineage>
</organism>
<name>D1A783_THECD</name>
<dbReference type="AlphaFoldDB" id="D1A783"/>
<protein>
    <submittedName>
        <fullName evidence="3">Response regulator receiver protein</fullName>
    </submittedName>
</protein>
<sequence>MNRSFSNLIRALALAPVAAAIVLMAGSAVPARAMAAPRPGAVAVPVQTLDQGRRAETDWPKSATETLLSALTGHEALGTATRSFGLDPARAACLSAPGLGSRLCGGPLLRPDAQQAQRPNGRLAAPTAPPAADPAGAVQPGQPVFGALGSPRVSPPANARRTPDPADETSTASGETLPAILPSGLSGLLGGLPGTTGTLPPSYEPGSALSED</sequence>
<evidence type="ECO:0000256" key="1">
    <source>
        <dbReference type="SAM" id="MobiDB-lite"/>
    </source>
</evidence>
<feature type="region of interest" description="Disordered" evidence="1">
    <location>
        <begin position="106"/>
        <end position="212"/>
    </location>
</feature>
<keyword evidence="2" id="KW-0732">Signal</keyword>
<proteinExistence type="predicted"/>